<proteinExistence type="predicted"/>
<evidence type="ECO:0000313" key="2">
    <source>
        <dbReference type="EMBL" id="APM38932.1"/>
    </source>
</evidence>
<protein>
    <submittedName>
        <fullName evidence="2">Uncharacterized protein</fullName>
    </submittedName>
</protein>
<evidence type="ECO:0000256" key="1">
    <source>
        <dbReference type="SAM" id="Phobius"/>
    </source>
</evidence>
<dbReference type="AlphaFoldDB" id="A0A1L5F7I7"/>
<dbReference type="RefSeq" id="WP_073538576.1">
    <property type="nucleotide sequence ID" value="NZ_CP018335.1"/>
</dbReference>
<reference evidence="2 3" key="1">
    <citation type="submission" date="2016-12" db="EMBL/GenBank/DDBJ databases">
        <title>Complete genome sequence of Clostridium kluyveri JZZ isolated from the pit mud of a Chinese flavor liquor-making factory.</title>
        <authorList>
            <person name="Wang Y."/>
        </authorList>
    </citation>
    <scope>NUCLEOTIDE SEQUENCE [LARGE SCALE GENOMIC DNA]</scope>
    <source>
        <strain evidence="2 3">JZZ</strain>
    </source>
</reference>
<dbReference type="EMBL" id="CP018335">
    <property type="protein sequence ID" value="APM38932.1"/>
    <property type="molecule type" value="Genomic_DNA"/>
</dbReference>
<name>A0A1L5F7I7_CLOKL</name>
<organism evidence="2 3">
    <name type="scientific">Clostridium kluyveri</name>
    <dbReference type="NCBI Taxonomy" id="1534"/>
    <lineage>
        <taxon>Bacteria</taxon>
        <taxon>Bacillati</taxon>
        <taxon>Bacillota</taxon>
        <taxon>Clostridia</taxon>
        <taxon>Eubacteriales</taxon>
        <taxon>Clostridiaceae</taxon>
        <taxon>Clostridium</taxon>
    </lineage>
</organism>
<dbReference type="OrthoDB" id="2628290at2"/>
<evidence type="ECO:0000313" key="3">
    <source>
        <dbReference type="Proteomes" id="UP000184604"/>
    </source>
</evidence>
<sequence length="82" mass="9251">MNIYIIVLLVVIIGLFIISGSVILGRYIISISENNQIGTYQMIKVDEKYIVVLDTRTGQCWKKLIVENSSVKPTNEKTGKYA</sequence>
<accession>A0A1L5F7I7</accession>
<dbReference type="Proteomes" id="UP000184604">
    <property type="component" value="Chromosome"/>
</dbReference>
<feature type="transmembrane region" description="Helical" evidence="1">
    <location>
        <begin position="6"/>
        <end position="29"/>
    </location>
</feature>
<keyword evidence="1" id="KW-1133">Transmembrane helix</keyword>
<gene>
    <name evidence="2" type="ORF">BS101_09330</name>
</gene>
<keyword evidence="1" id="KW-0472">Membrane</keyword>
<keyword evidence="1" id="KW-0812">Transmembrane</keyword>